<dbReference type="InterPro" id="IPR018247">
    <property type="entry name" value="EF_Hand_1_Ca_BS"/>
</dbReference>
<dbReference type="Pfam" id="PF13833">
    <property type="entry name" value="EF-hand_8"/>
    <property type="match status" value="1"/>
</dbReference>
<feature type="region of interest" description="Disordered" evidence="3">
    <location>
        <begin position="80"/>
        <end position="131"/>
    </location>
</feature>
<dbReference type="Pfam" id="PF13202">
    <property type="entry name" value="EF-hand_5"/>
    <property type="match status" value="3"/>
</dbReference>
<evidence type="ECO:0000256" key="3">
    <source>
        <dbReference type="SAM" id="MobiDB-lite"/>
    </source>
</evidence>
<dbReference type="InterPro" id="IPR002048">
    <property type="entry name" value="EF_hand_dom"/>
</dbReference>
<evidence type="ECO:0000313" key="6">
    <source>
        <dbReference type="EMBL" id="QDT88927.1"/>
    </source>
</evidence>
<dbReference type="AlphaFoldDB" id="A0A517V7E5"/>
<feature type="signal peptide" evidence="4">
    <location>
        <begin position="1"/>
        <end position="23"/>
    </location>
</feature>
<dbReference type="RefSeq" id="WP_197995664.1">
    <property type="nucleotide sequence ID" value="NZ_CP036343.1"/>
</dbReference>
<dbReference type="SMART" id="SM00054">
    <property type="entry name" value="EFh"/>
    <property type="match status" value="5"/>
</dbReference>
<evidence type="ECO:0000256" key="4">
    <source>
        <dbReference type="SAM" id="SignalP"/>
    </source>
</evidence>
<dbReference type="SUPFAM" id="SSF47473">
    <property type="entry name" value="EF-hand"/>
    <property type="match status" value="2"/>
</dbReference>
<accession>A0A517V7E5</accession>
<feature type="chain" id="PRO_5022126327" evidence="4">
    <location>
        <begin position="24"/>
        <end position="361"/>
    </location>
</feature>
<protein>
    <submittedName>
        <fullName evidence="6">EF hand</fullName>
    </submittedName>
</protein>
<name>A0A517V7E5_9PLAN</name>
<feature type="compositionally biased region" description="Polar residues" evidence="3">
    <location>
        <begin position="22"/>
        <end position="46"/>
    </location>
</feature>
<keyword evidence="1" id="KW-0479">Metal-binding</keyword>
<gene>
    <name evidence="6" type="ORF">Pan161_05460</name>
</gene>
<dbReference type="PROSITE" id="PS00018">
    <property type="entry name" value="EF_HAND_1"/>
    <property type="match status" value="3"/>
</dbReference>
<feature type="compositionally biased region" description="Basic and acidic residues" evidence="3">
    <location>
        <begin position="162"/>
        <end position="184"/>
    </location>
</feature>
<feature type="region of interest" description="Disordered" evidence="3">
    <location>
        <begin position="148"/>
        <end position="361"/>
    </location>
</feature>
<dbReference type="InterPro" id="IPR011992">
    <property type="entry name" value="EF-hand-dom_pair"/>
</dbReference>
<dbReference type="PROSITE" id="PS50222">
    <property type="entry name" value="EF_HAND_2"/>
    <property type="match status" value="4"/>
</dbReference>
<feature type="domain" description="EF-hand" evidence="5">
    <location>
        <begin position="292"/>
        <end position="327"/>
    </location>
</feature>
<evidence type="ECO:0000256" key="1">
    <source>
        <dbReference type="ARBA" id="ARBA00022723"/>
    </source>
</evidence>
<keyword evidence="7" id="KW-1185">Reference proteome</keyword>
<evidence type="ECO:0000313" key="7">
    <source>
        <dbReference type="Proteomes" id="UP000316855"/>
    </source>
</evidence>
<organism evidence="6 7">
    <name type="scientific">Gimesia algae</name>
    <dbReference type="NCBI Taxonomy" id="2527971"/>
    <lineage>
        <taxon>Bacteria</taxon>
        <taxon>Pseudomonadati</taxon>
        <taxon>Planctomycetota</taxon>
        <taxon>Planctomycetia</taxon>
        <taxon>Planctomycetales</taxon>
        <taxon>Planctomycetaceae</taxon>
        <taxon>Gimesia</taxon>
    </lineage>
</organism>
<feature type="domain" description="EF-hand" evidence="5">
    <location>
        <begin position="101"/>
        <end position="136"/>
    </location>
</feature>
<feature type="compositionally biased region" description="Basic and acidic residues" evidence="3">
    <location>
        <begin position="191"/>
        <end position="207"/>
    </location>
</feature>
<feature type="compositionally biased region" description="Basic and acidic residues" evidence="3">
    <location>
        <begin position="346"/>
        <end position="361"/>
    </location>
</feature>
<dbReference type="GO" id="GO:0005509">
    <property type="term" value="F:calcium ion binding"/>
    <property type="evidence" value="ECO:0007669"/>
    <property type="project" value="InterPro"/>
</dbReference>
<keyword evidence="4" id="KW-0732">Signal</keyword>
<dbReference type="PANTHER" id="PTHR10827:SF98">
    <property type="entry name" value="45 KDA CALCIUM-BINDING PROTEIN"/>
    <property type="match status" value="1"/>
</dbReference>
<feature type="compositionally biased region" description="Basic and acidic residues" evidence="3">
    <location>
        <begin position="80"/>
        <end position="90"/>
    </location>
</feature>
<feature type="domain" description="EF-hand" evidence="5">
    <location>
        <begin position="177"/>
        <end position="212"/>
    </location>
</feature>
<dbReference type="KEGG" id="gax:Pan161_05460"/>
<proteinExistence type="predicted"/>
<sequence length="361" mass="41412" precursor="true">MQYSFFSLATLAVLGLSAGTLSATPEQGESTSQSIFQQLDKNSDGTVSAEEVPQDKERFFDHLIRTGDQNKDGKLTKAEFESSLKKEDQKFPAAQGSDQDRNRRGMQDFMSRLDRNGDKKISRDELPEPLRDRLEPLFKRMNTDAIPLDALQRFGSMNRGRPNGDRKERPRPSDDKMAQDRYERFFQSLDTNKDGKLTMDEAPERGKQILKQIYRQANKDTDTPLSKQEFTEAVKQSRSERRPGDRGQDTEMKRPEMNNRPEGRRGDSQGRMPQPAFMKSLDTNQDGKLDSKELEQMKDLLKKLDRNEDGSLDLRELMGGDRGGFSPRGRQRDRMNRPRRPSADTQENKKQPESDSKKPDA</sequence>
<feature type="domain" description="EF-hand" evidence="5">
    <location>
        <begin position="55"/>
        <end position="90"/>
    </location>
</feature>
<feature type="compositionally biased region" description="Basic and acidic residues" evidence="3">
    <location>
        <begin position="229"/>
        <end position="268"/>
    </location>
</feature>
<feature type="compositionally biased region" description="Basic and acidic residues" evidence="3">
    <location>
        <begin position="285"/>
        <end position="319"/>
    </location>
</feature>
<feature type="region of interest" description="Disordered" evidence="3">
    <location>
        <begin position="22"/>
        <end position="54"/>
    </location>
</feature>
<dbReference type="EMBL" id="CP036343">
    <property type="protein sequence ID" value="QDT88927.1"/>
    <property type="molecule type" value="Genomic_DNA"/>
</dbReference>
<evidence type="ECO:0000259" key="5">
    <source>
        <dbReference type="PROSITE" id="PS50222"/>
    </source>
</evidence>
<dbReference type="PANTHER" id="PTHR10827">
    <property type="entry name" value="RETICULOCALBIN"/>
    <property type="match status" value="1"/>
</dbReference>
<dbReference type="Gene3D" id="1.10.238.10">
    <property type="entry name" value="EF-hand"/>
    <property type="match status" value="3"/>
</dbReference>
<evidence type="ECO:0000256" key="2">
    <source>
        <dbReference type="ARBA" id="ARBA00022737"/>
    </source>
</evidence>
<reference evidence="6 7" key="1">
    <citation type="submission" date="2019-02" db="EMBL/GenBank/DDBJ databases">
        <title>Deep-cultivation of Planctomycetes and their phenomic and genomic characterization uncovers novel biology.</title>
        <authorList>
            <person name="Wiegand S."/>
            <person name="Jogler M."/>
            <person name="Boedeker C."/>
            <person name="Pinto D."/>
            <person name="Vollmers J."/>
            <person name="Rivas-Marin E."/>
            <person name="Kohn T."/>
            <person name="Peeters S.H."/>
            <person name="Heuer A."/>
            <person name="Rast P."/>
            <person name="Oberbeckmann S."/>
            <person name="Bunk B."/>
            <person name="Jeske O."/>
            <person name="Meyerdierks A."/>
            <person name="Storesund J.E."/>
            <person name="Kallscheuer N."/>
            <person name="Luecker S."/>
            <person name="Lage O.M."/>
            <person name="Pohl T."/>
            <person name="Merkel B.J."/>
            <person name="Hornburger P."/>
            <person name="Mueller R.-W."/>
            <person name="Bruemmer F."/>
            <person name="Labrenz M."/>
            <person name="Spormann A.M."/>
            <person name="Op den Camp H."/>
            <person name="Overmann J."/>
            <person name="Amann R."/>
            <person name="Jetten M.S.M."/>
            <person name="Mascher T."/>
            <person name="Medema M.H."/>
            <person name="Devos D.P."/>
            <person name="Kaster A.-K."/>
            <person name="Ovreas L."/>
            <person name="Rohde M."/>
            <person name="Galperin M.Y."/>
            <person name="Jogler C."/>
        </authorList>
    </citation>
    <scope>NUCLEOTIDE SEQUENCE [LARGE SCALE GENOMIC DNA]</scope>
    <source>
        <strain evidence="6 7">Pan161</strain>
    </source>
</reference>
<keyword evidence="2" id="KW-0677">Repeat</keyword>
<dbReference type="Proteomes" id="UP000316855">
    <property type="component" value="Chromosome"/>
</dbReference>
<feature type="compositionally biased region" description="Basic and acidic residues" evidence="3">
    <location>
        <begin position="98"/>
        <end position="131"/>
    </location>
</feature>